<dbReference type="GO" id="GO:0005783">
    <property type="term" value="C:endoplasmic reticulum"/>
    <property type="evidence" value="ECO:0007669"/>
    <property type="project" value="TreeGrafter"/>
</dbReference>
<dbReference type="STRING" id="57577.A0A2K3M450"/>
<dbReference type="Pfam" id="PF00501">
    <property type="entry name" value="AMP-binding"/>
    <property type="match status" value="1"/>
</dbReference>
<dbReference type="PANTHER" id="PTHR43272">
    <property type="entry name" value="LONG-CHAIN-FATTY-ACID--COA LIGASE"/>
    <property type="match status" value="1"/>
</dbReference>
<dbReference type="PANTHER" id="PTHR43272:SF98">
    <property type="entry name" value="LONG-CHAIN-FATTY-ACID--COA LIGASE"/>
    <property type="match status" value="1"/>
</dbReference>
<feature type="domain" description="AMP-dependent synthetase/ligase" evidence="1">
    <location>
        <begin position="1"/>
        <end position="88"/>
    </location>
</feature>
<dbReference type="GO" id="GO:0016020">
    <property type="term" value="C:membrane"/>
    <property type="evidence" value="ECO:0007669"/>
    <property type="project" value="TreeGrafter"/>
</dbReference>
<dbReference type="AlphaFoldDB" id="A0A2K3M450"/>
<dbReference type="Gene3D" id="3.40.50.12780">
    <property type="entry name" value="N-terminal domain of ligase-like"/>
    <property type="match status" value="1"/>
</dbReference>
<dbReference type="InterPro" id="IPR042099">
    <property type="entry name" value="ANL_N_sf"/>
</dbReference>
<comment type="caution">
    <text evidence="2">The sequence shown here is derived from an EMBL/GenBank/DDBJ whole genome shotgun (WGS) entry which is preliminary data.</text>
</comment>
<dbReference type="GO" id="GO:0004467">
    <property type="term" value="F:long-chain fatty acid-CoA ligase activity"/>
    <property type="evidence" value="ECO:0007669"/>
    <property type="project" value="TreeGrafter"/>
</dbReference>
<dbReference type="GO" id="GO:0010143">
    <property type="term" value="P:cutin biosynthetic process"/>
    <property type="evidence" value="ECO:0007669"/>
    <property type="project" value="TreeGrafter"/>
</dbReference>
<reference evidence="2 3" key="2">
    <citation type="journal article" date="2017" name="Front. Plant Sci.">
        <title>Gene Classification and Mining of Molecular Markers Useful in Red Clover (Trifolium pratense) Breeding.</title>
        <authorList>
            <person name="Istvanek J."/>
            <person name="Dluhosova J."/>
            <person name="Dluhos P."/>
            <person name="Patkova L."/>
            <person name="Nedelnik J."/>
            <person name="Repkova J."/>
        </authorList>
    </citation>
    <scope>NUCLEOTIDE SEQUENCE [LARGE SCALE GENOMIC DNA]</scope>
    <source>
        <strain evidence="3">cv. Tatra</strain>
        <tissue evidence="2">Young leaves</tissue>
    </source>
</reference>
<dbReference type="EMBL" id="ASHM01049025">
    <property type="protein sequence ID" value="PNX85558.1"/>
    <property type="molecule type" value="Genomic_DNA"/>
</dbReference>
<dbReference type="Proteomes" id="UP000236291">
    <property type="component" value="Unassembled WGS sequence"/>
</dbReference>
<evidence type="ECO:0000259" key="1">
    <source>
        <dbReference type="Pfam" id="PF00501"/>
    </source>
</evidence>
<dbReference type="SUPFAM" id="SSF56801">
    <property type="entry name" value="Acetyl-CoA synthetase-like"/>
    <property type="match status" value="1"/>
</dbReference>
<gene>
    <name evidence="2" type="ORF">L195_g041628</name>
</gene>
<feature type="non-terminal residue" evidence="2">
    <location>
        <position position="1"/>
    </location>
</feature>
<dbReference type="GO" id="GO:0010025">
    <property type="term" value="P:wax biosynthetic process"/>
    <property type="evidence" value="ECO:0007669"/>
    <property type="project" value="TreeGrafter"/>
</dbReference>
<name>A0A2K3M450_TRIPR</name>
<evidence type="ECO:0000313" key="2">
    <source>
        <dbReference type="EMBL" id="PNX85558.1"/>
    </source>
</evidence>
<accession>A0A2K3M450</accession>
<protein>
    <submittedName>
        <fullName evidence="2">Long chain acyl-CoA synthetase 1-like protein</fullName>
    </submittedName>
</protein>
<feature type="non-terminal residue" evidence="2">
    <location>
        <position position="107"/>
    </location>
</feature>
<sequence>GSKIGIYGSNCPQWIIAMEACSAQNLICVPLYDTLGPGAVNFIIDHAEIDFVFVQDKKVKELLNPECVSSKRLKAIVSFTSFTEKEKNEATNIGIQPYSWDEFVHMV</sequence>
<proteinExistence type="predicted"/>
<reference evidence="2 3" key="1">
    <citation type="journal article" date="2014" name="Am. J. Bot.">
        <title>Genome assembly and annotation for red clover (Trifolium pratense; Fabaceae).</title>
        <authorList>
            <person name="Istvanek J."/>
            <person name="Jaros M."/>
            <person name="Krenek A."/>
            <person name="Repkova J."/>
        </authorList>
    </citation>
    <scope>NUCLEOTIDE SEQUENCE [LARGE SCALE GENOMIC DNA]</scope>
    <source>
        <strain evidence="3">cv. Tatra</strain>
        <tissue evidence="2">Young leaves</tissue>
    </source>
</reference>
<dbReference type="InterPro" id="IPR000873">
    <property type="entry name" value="AMP-dep_synth/lig_dom"/>
</dbReference>
<organism evidence="2 3">
    <name type="scientific">Trifolium pratense</name>
    <name type="common">Red clover</name>
    <dbReference type="NCBI Taxonomy" id="57577"/>
    <lineage>
        <taxon>Eukaryota</taxon>
        <taxon>Viridiplantae</taxon>
        <taxon>Streptophyta</taxon>
        <taxon>Embryophyta</taxon>
        <taxon>Tracheophyta</taxon>
        <taxon>Spermatophyta</taxon>
        <taxon>Magnoliopsida</taxon>
        <taxon>eudicotyledons</taxon>
        <taxon>Gunneridae</taxon>
        <taxon>Pentapetalae</taxon>
        <taxon>rosids</taxon>
        <taxon>fabids</taxon>
        <taxon>Fabales</taxon>
        <taxon>Fabaceae</taxon>
        <taxon>Papilionoideae</taxon>
        <taxon>50 kb inversion clade</taxon>
        <taxon>NPAAA clade</taxon>
        <taxon>Hologalegina</taxon>
        <taxon>IRL clade</taxon>
        <taxon>Trifolieae</taxon>
        <taxon>Trifolium</taxon>
    </lineage>
</organism>
<evidence type="ECO:0000313" key="3">
    <source>
        <dbReference type="Proteomes" id="UP000236291"/>
    </source>
</evidence>